<dbReference type="GO" id="GO:0032259">
    <property type="term" value="P:methylation"/>
    <property type="evidence" value="ECO:0007669"/>
    <property type="project" value="UniProtKB-KW"/>
</dbReference>
<dbReference type="Proteomes" id="UP001165122">
    <property type="component" value="Unassembled WGS sequence"/>
</dbReference>
<dbReference type="InterPro" id="IPR004551">
    <property type="entry name" value="Dphthn_synthase"/>
</dbReference>
<accession>A0A9W7C5U9</accession>
<feature type="binding site" evidence="9">
    <location>
        <position position="223"/>
    </location>
    <ligand>
        <name>S-adenosyl-L-methionine</name>
        <dbReference type="ChEBI" id="CHEBI:59789"/>
    </ligand>
</feature>
<dbReference type="GO" id="GO:0141133">
    <property type="term" value="F:diphthine methyl ester synthase activity"/>
    <property type="evidence" value="ECO:0007669"/>
    <property type="project" value="UniProtKB-EC"/>
</dbReference>
<dbReference type="InterPro" id="IPR000878">
    <property type="entry name" value="4pyrrol_Mease"/>
</dbReference>
<feature type="binding site" evidence="9">
    <location>
        <position position="164"/>
    </location>
    <ligand>
        <name>S-adenosyl-L-methionine</name>
        <dbReference type="ChEBI" id="CHEBI:59789"/>
    </ligand>
</feature>
<evidence type="ECO:0000256" key="4">
    <source>
        <dbReference type="ARBA" id="ARBA00011927"/>
    </source>
</evidence>
<evidence type="ECO:0000256" key="7">
    <source>
        <dbReference type="ARBA" id="ARBA00022691"/>
    </source>
</evidence>
<dbReference type="InterPro" id="IPR014777">
    <property type="entry name" value="4pyrrole_Mease_sub1"/>
</dbReference>
<dbReference type="PIRSF" id="PIRSF036432">
    <property type="entry name" value="Diphthine_synth"/>
    <property type="match status" value="1"/>
</dbReference>
<dbReference type="InterPro" id="IPR014776">
    <property type="entry name" value="4pyrrole_Mease_sub2"/>
</dbReference>
<dbReference type="FunFam" id="3.40.1010.10:FF:000004">
    <property type="entry name" value="Putative diphthine synthase"/>
    <property type="match status" value="1"/>
</dbReference>
<dbReference type="HAMAP" id="MF_01084">
    <property type="entry name" value="Diphthine_synth"/>
    <property type="match status" value="1"/>
</dbReference>
<comment type="caution">
    <text evidence="11">The sequence shown here is derived from an EMBL/GenBank/DDBJ whole genome shotgun (WGS) entry which is preliminary data.</text>
</comment>
<dbReference type="Pfam" id="PF00590">
    <property type="entry name" value="TP_methylase"/>
    <property type="match status" value="1"/>
</dbReference>
<evidence type="ECO:0000256" key="2">
    <source>
        <dbReference type="ARBA" id="ARBA00005156"/>
    </source>
</evidence>
<protein>
    <recommendedName>
        <fullName evidence="4">diphthine methyl ester synthase</fullName>
        <ecNumber evidence="4">2.1.1.314</ecNumber>
    </recommendedName>
</protein>
<evidence type="ECO:0000256" key="1">
    <source>
        <dbReference type="ARBA" id="ARBA00004006"/>
    </source>
</evidence>
<evidence type="ECO:0000256" key="5">
    <source>
        <dbReference type="ARBA" id="ARBA00022603"/>
    </source>
</evidence>
<feature type="binding site" evidence="9">
    <location>
        <begin position="113"/>
        <end position="114"/>
    </location>
    <ligand>
        <name>S-adenosyl-L-methionine</name>
        <dbReference type="ChEBI" id="CHEBI:59789"/>
    </ligand>
</feature>
<comment type="similarity">
    <text evidence="3">Belongs to the diphthine synthase family.</text>
</comment>
<dbReference type="PANTHER" id="PTHR10882">
    <property type="entry name" value="DIPHTHINE SYNTHASE"/>
    <property type="match status" value="1"/>
</dbReference>
<dbReference type="EMBL" id="BRXW01000058">
    <property type="protein sequence ID" value="GMI03470.1"/>
    <property type="molecule type" value="Genomic_DNA"/>
</dbReference>
<dbReference type="InterPro" id="IPR035996">
    <property type="entry name" value="4pyrrol_Methylase_sf"/>
</dbReference>
<evidence type="ECO:0000259" key="10">
    <source>
        <dbReference type="Pfam" id="PF00590"/>
    </source>
</evidence>
<gene>
    <name evidence="11" type="ORF">TrLO_g6343</name>
</gene>
<feature type="binding site" evidence="9">
    <location>
        <position position="248"/>
    </location>
    <ligand>
        <name>S-adenosyl-L-methionine</name>
        <dbReference type="ChEBI" id="CHEBI:59789"/>
    </ligand>
</feature>
<keyword evidence="12" id="KW-1185">Reference proteome</keyword>
<comment type="function">
    <text evidence="1">S-adenosyl-L-methionine-dependent methyltransferase that catalyzes four methylations of the modified target histidine residue in translation elongation factor 2 (EF-2), to form an intermediate called diphthine methyl ester. The four successive methylation reactions represent the second step of diphthamide biosynthesis.</text>
</comment>
<dbReference type="GO" id="GO:0017183">
    <property type="term" value="P:protein histidyl modification to diphthamide"/>
    <property type="evidence" value="ECO:0007669"/>
    <property type="project" value="InterPro"/>
</dbReference>
<proteinExistence type="inferred from homology"/>
<evidence type="ECO:0000313" key="11">
    <source>
        <dbReference type="EMBL" id="GMI03470.1"/>
    </source>
</evidence>
<feature type="binding site" evidence="9">
    <location>
        <position position="10"/>
    </location>
    <ligand>
        <name>S-adenosyl-L-methionine</name>
        <dbReference type="ChEBI" id="CHEBI:59789"/>
    </ligand>
</feature>
<dbReference type="Gene3D" id="3.40.1010.10">
    <property type="entry name" value="Cobalt-precorrin-4 Transmethylase, Domain 1"/>
    <property type="match status" value="1"/>
</dbReference>
<comment type="catalytic activity">
    <reaction evidence="8">
        <text>2-[(3S)-amino-3-carboxypropyl]-L-histidyl-[translation elongation factor 2] + 4 S-adenosyl-L-methionine = diphthine methyl ester-[translation elongation factor 2] + 4 S-adenosyl-L-homocysteine + 3 H(+)</text>
        <dbReference type="Rhea" id="RHEA:42652"/>
        <dbReference type="Rhea" id="RHEA-COMP:9749"/>
        <dbReference type="Rhea" id="RHEA-COMP:10173"/>
        <dbReference type="ChEBI" id="CHEBI:15378"/>
        <dbReference type="ChEBI" id="CHEBI:57856"/>
        <dbReference type="ChEBI" id="CHEBI:59789"/>
        <dbReference type="ChEBI" id="CHEBI:73995"/>
        <dbReference type="ChEBI" id="CHEBI:79005"/>
        <dbReference type="EC" id="2.1.1.314"/>
    </reaction>
</comment>
<dbReference type="FunFam" id="3.30.950.10:FF:000004">
    <property type="entry name" value="Diphthine synthase putative"/>
    <property type="match status" value="1"/>
</dbReference>
<evidence type="ECO:0000256" key="6">
    <source>
        <dbReference type="ARBA" id="ARBA00022679"/>
    </source>
</evidence>
<evidence type="ECO:0000313" key="12">
    <source>
        <dbReference type="Proteomes" id="UP001165122"/>
    </source>
</evidence>
<feature type="domain" description="Tetrapyrrole methylase" evidence="10">
    <location>
        <begin position="3"/>
        <end position="238"/>
    </location>
</feature>
<comment type="pathway">
    <text evidence="2">Protein modification; peptidyl-diphthamide biosynthesis.</text>
</comment>
<reference evidence="12" key="1">
    <citation type="journal article" date="2023" name="Commun. Biol.">
        <title>Genome analysis of Parmales, the sister group of diatoms, reveals the evolutionary specialization of diatoms from phago-mixotrophs to photoautotrophs.</title>
        <authorList>
            <person name="Ban H."/>
            <person name="Sato S."/>
            <person name="Yoshikawa S."/>
            <person name="Yamada K."/>
            <person name="Nakamura Y."/>
            <person name="Ichinomiya M."/>
            <person name="Sato N."/>
            <person name="Blanc-Mathieu R."/>
            <person name="Endo H."/>
            <person name="Kuwata A."/>
            <person name="Ogata H."/>
        </authorList>
    </citation>
    <scope>NUCLEOTIDE SEQUENCE [LARGE SCALE GENOMIC DNA]</scope>
    <source>
        <strain evidence="12">NIES 3700</strain>
    </source>
</reference>
<evidence type="ECO:0000256" key="8">
    <source>
        <dbReference type="ARBA" id="ARBA00048752"/>
    </source>
</evidence>
<keyword evidence="6" id="KW-0808">Transferase</keyword>
<keyword evidence="7 9" id="KW-0949">S-adenosyl-L-methionine</keyword>
<dbReference type="OrthoDB" id="2516at2759"/>
<organism evidence="11 12">
    <name type="scientific">Triparma laevis f. longispina</name>
    <dbReference type="NCBI Taxonomy" id="1714387"/>
    <lineage>
        <taxon>Eukaryota</taxon>
        <taxon>Sar</taxon>
        <taxon>Stramenopiles</taxon>
        <taxon>Ochrophyta</taxon>
        <taxon>Bolidophyceae</taxon>
        <taxon>Parmales</taxon>
        <taxon>Triparmaceae</taxon>
        <taxon>Triparma</taxon>
    </lineage>
</organism>
<evidence type="ECO:0000256" key="3">
    <source>
        <dbReference type="ARBA" id="ARBA00006729"/>
    </source>
</evidence>
<dbReference type="EC" id="2.1.1.314" evidence="4"/>
<feature type="binding site" evidence="9">
    <location>
        <position position="85"/>
    </location>
    <ligand>
        <name>S-adenosyl-L-methionine</name>
        <dbReference type="ChEBI" id="CHEBI:59789"/>
    </ligand>
</feature>
<dbReference type="NCBIfam" id="TIGR00522">
    <property type="entry name" value="dph5"/>
    <property type="match status" value="1"/>
</dbReference>
<dbReference type="AlphaFoldDB" id="A0A9W7C5U9"/>
<dbReference type="PANTHER" id="PTHR10882:SF0">
    <property type="entry name" value="DIPHTHINE METHYL ESTER SYNTHASE"/>
    <property type="match status" value="1"/>
</dbReference>
<sequence length="280" mass="31503">MVLYIIGLGLFDHKDITLRGLEAVKKSERVWLENYTSILHCPTAELEEAYGKKIELATRTDVESESDKILRGADVEDVSFLVVGDPVCATTHTDLMIRAREKGIKTRVIHNASVMGAAGSSGLHLYNFGATVSIPFFTEGWKPTSFMDKLEYNRGGDMHTLCLLDIKVREPDFEAMMKGKEVYLPPRYMTVNQAVEQIIESLPARESEFKILEKTLCIGMARLGHDDQCIKAGTLEELREEEFGGPLHCFIVCAEEVHELELEAVEEFIVEGSSWKTEKK</sequence>
<dbReference type="Gene3D" id="3.30.950.10">
    <property type="entry name" value="Methyltransferase, Cobalt-precorrin-4 Transmethylase, Domain 2"/>
    <property type="match status" value="1"/>
</dbReference>
<dbReference type="SUPFAM" id="SSF53790">
    <property type="entry name" value="Tetrapyrrole methylase"/>
    <property type="match status" value="1"/>
</dbReference>
<evidence type="ECO:0000256" key="9">
    <source>
        <dbReference type="PIRSR" id="PIRSR036432-1"/>
    </source>
</evidence>
<dbReference type="CDD" id="cd11647">
    <property type="entry name" value="DHP5_DphB"/>
    <property type="match status" value="1"/>
</dbReference>
<name>A0A9W7C5U9_9STRA</name>
<keyword evidence="5" id="KW-0489">Methyltransferase</keyword>